<evidence type="ECO:0000256" key="6">
    <source>
        <dbReference type="ARBA" id="ARBA00022741"/>
    </source>
</evidence>
<evidence type="ECO:0000256" key="3">
    <source>
        <dbReference type="ARBA" id="ARBA00022448"/>
    </source>
</evidence>
<dbReference type="Pfam" id="PF00664">
    <property type="entry name" value="ABC_membrane"/>
    <property type="match status" value="2"/>
</dbReference>
<feature type="transmembrane region" description="Helical" evidence="12">
    <location>
        <begin position="730"/>
        <end position="754"/>
    </location>
</feature>
<feature type="transmembrane region" description="Helical" evidence="12">
    <location>
        <begin position="180"/>
        <end position="201"/>
    </location>
</feature>
<keyword evidence="6" id="KW-0547">Nucleotide-binding</keyword>
<feature type="transmembrane region" description="Helical" evidence="12">
    <location>
        <begin position="876"/>
        <end position="900"/>
    </location>
</feature>
<feature type="domain" description="ABC transmembrane type-1" evidence="14">
    <location>
        <begin position="616"/>
        <end position="905"/>
    </location>
</feature>
<evidence type="ECO:0000256" key="5">
    <source>
        <dbReference type="ARBA" id="ARBA00022692"/>
    </source>
</evidence>
<dbReference type="CDD" id="cd03249">
    <property type="entry name" value="ABC_MTABC3_MDL1_MDL2"/>
    <property type="match status" value="1"/>
</dbReference>
<dbReference type="GO" id="GO:0090374">
    <property type="term" value="P:oligopeptide export from mitochondrion"/>
    <property type="evidence" value="ECO:0007669"/>
    <property type="project" value="TreeGrafter"/>
</dbReference>
<dbReference type="FunFam" id="3.40.50.300:FF:000913">
    <property type="entry name" value="ABC multidrug transporter SitT"/>
    <property type="match status" value="1"/>
</dbReference>
<feature type="domain" description="ABC transporter" evidence="13">
    <location>
        <begin position="243"/>
        <end position="537"/>
    </location>
</feature>
<keyword evidence="4" id="KW-1003">Cell membrane</keyword>
<dbReference type="Gene3D" id="3.40.50.300">
    <property type="entry name" value="P-loop containing nucleotide triphosphate hydrolases"/>
    <property type="match status" value="2"/>
</dbReference>
<feature type="transmembrane region" description="Helical" evidence="12">
    <location>
        <begin position="614"/>
        <end position="637"/>
    </location>
</feature>
<keyword evidence="7" id="KW-0067">ATP-binding</keyword>
<dbReference type="Proteomes" id="UP000243015">
    <property type="component" value="Unassembled WGS sequence"/>
</dbReference>
<dbReference type="PROSITE" id="PS00211">
    <property type="entry name" value="ABC_TRANSPORTER_1"/>
    <property type="match status" value="2"/>
</dbReference>
<dbReference type="PANTHER" id="PTHR43394">
    <property type="entry name" value="ATP-DEPENDENT PERMEASE MDL1, MITOCHONDRIAL"/>
    <property type="match status" value="1"/>
</dbReference>
<evidence type="ECO:0000256" key="4">
    <source>
        <dbReference type="ARBA" id="ARBA00022475"/>
    </source>
</evidence>
<dbReference type="InterPro" id="IPR003439">
    <property type="entry name" value="ABC_transporter-like_ATP-bd"/>
</dbReference>
<feature type="transmembrane region" description="Helical" evidence="12">
    <location>
        <begin position="839"/>
        <end position="864"/>
    </location>
</feature>
<evidence type="ECO:0000256" key="2">
    <source>
        <dbReference type="ARBA" id="ARBA00007577"/>
    </source>
</evidence>
<evidence type="ECO:0000256" key="9">
    <source>
        <dbReference type="ARBA" id="ARBA00023136"/>
    </source>
</evidence>
<dbReference type="InterPro" id="IPR036640">
    <property type="entry name" value="ABC1_TM_sf"/>
</dbReference>
<dbReference type="GO" id="GO:0005886">
    <property type="term" value="C:plasma membrane"/>
    <property type="evidence" value="ECO:0007669"/>
    <property type="project" value="UniProtKB-SubCell"/>
</dbReference>
<dbReference type="SMART" id="SM00382">
    <property type="entry name" value="AAA"/>
    <property type="match status" value="2"/>
</dbReference>
<feature type="region of interest" description="Disordered" evidence="11">
    <location>
        <begin position="1271"/>
        <end position="1297"/>
    </location>
</feature>
<dbReference type="EMBL" id="LHPM01000018">
    <property type="protein sequence ID" value="OAL63485.1"/>
    <property type="molecule type" value="Genomic_DNA"/>
</dbReference>
<feature type="transmembrane region" description="Helical" evidence="12">
    <location>
        <begin position="104"/>
        <end position="127"/>
    </location>
</feature>
<evidence type="ECO:0000313" key="15">
    <source>
        <dbReference type="EMBL" id="OAL63485.1"/>
    </source>
</evidence>
<dbReference type="InterPro" id="IPR039421">
    <property type="entry name" value="Type_1_exporter"/>
</dbReference>
<sequence length="1297" mass="142035">MPDITESHSSSSLSIVDQDESVKKILQRQLNGLPTGSTKDSTVLAYAQPLDVALIALSTLSAFIAGALNPLLTVIYGLLVGSFKRHAYDMEDSSRLSSSVSKFTLYYVYLGIAEFILIYVATNIGFFDTLGPGEVTTRISGDMNVVQEGISSKISIFLTAIATFLSAIIISFLKNWKLALILLSTSILLGGAEFVGAAFALNYSRENSASLAKGASAAEETFSSIQHVSAFGIQAAMTKRYQIHLNTAEKWGVKMRLSVSIMIGAVNALPYLTYALAFWQGSRYIVSGESTASAVVTIVLATIIGAFAVGRVAPSGEAFISSISHAGTILKAISRKSPLDPFSTKGRQLPKVQGNIELHNINLTYPSRQHVQVLNTEPVLFNRSIFENILLGFPDPGWSRPEHEMQELVYSAAKIANAHDFIMALPHGYQTEVGTKGLQLSGGQRQRICIARAIITNPKILLLDEATSALDVKSERAVQQALEAAAQNRTTIVVAHRLSTIRNADNIIVMSNGSVVEQGRHDELMRRGGMYSTLVEAQQMDIPPQHPVEEAEEKHVLEKERTREIVTKASIEVNPCPDGSLHDRHQHNTQEEQRPTFKTYFQIVAQLNREEAPVIFTGVFLCFIAGCVIPVQSVFFAESINVVSLPPSQYTQLRNEINFWCLMFLMIAIVNCIAWVGQGTCFSYSTERLSHKGRYQMFRSILRQDQAFFDQKEHSPGGLSSFLSTAPTELAGLSGAVIGACLTFIATIAGGFILSLAVGWKLALVCAATIPIMTGSGYIRLRVLSLFDGQMRATHQEGAIYASEIITVIRSVASLTLESHVLDEYSRILAQRAAKTMRFILITSTLYAASQSFTFFCMALAFWYGGTLLADSEYSMLQFFICFVSLISGAQIAGAIFNFAPDMSKALHAGQRVKELFELKPRIDTWDNSGQRINGSTGQIDIVDVSFRYPNRPERLVLDRLNLSIGRGQYVALVGSSGSGKSTVIRLLERFFEPTEGKILVDGKDISQLNINDYRSLMSLVSQEPTLYEGSIRDNILLGTEREVGEDELVQVCKKANIYEFISSLPDGFATLVGTGGTMLSGGQRQRLSIARALLRNTQILLLDEATSALDSESEKVVQDALDNATKERTTIAIAHRLSTIQNADFICVLDHGRVVEKGTYAQLLAKRGLFHNLVHMQSLGAVGPVELDNVKGYRLDQQTCRDTALPPISLSPRPGLAKAVKMIDRSNDQPTKRRGRKAVYGITGRGDRHKPTFLPVIPAVDARMRPVFNKTNQYASPSPGNETGSRDAVHSIQAAC</sequence>
<name>A0A178EUT8_TRIRU</name>
<evidence type="ECO:0000313" key="16">
    <source>
        <dbReference type="Proteomes" id="UP000243015"/>
    </source>
</evidence>
<feature type="compositionally biased region" description="Polar residues" evidence="11">
    <location>
        <begin position="1271"/>
        <end position="1284"/>
    </location>
</feature>
<feature type="transmembrane region" description="Helical" evidence="12">
    <location>
        <begin position="52"/>
        <end position="83"/>
    </location>
</feature>
<dbReference type="InterPro" id="IPR003593">
    <property type="entry name" value="AAA+_ATPase"/>
</dbReference>
<dbReference type="Gene3D" id="1.20.1560.10">
    <property type="entry name" value="ABC transporter type 1, transmembrane domain"/>
    <property type="match status" value="2"/>
</dbReference>
<gene>
    <name evidence="15" type="ORF">A7C99_5881</name>
</gene>
<dbReference type="InterPro" id="IPR017871">
    <property type="entry name" value="ABC_transporter-like_CS"/>
</dbReference>
<dbReference type="FunFam" id="3.40.50.300:FF:000604">
    <property type="entry name" value="ABC transporter B family member 28"/>
    <property type="match status" value="1"/>
</dbReference>
<keyword evidence="8 12" id="KW-1133">Transmembrane helix</keyword>
<protein>
    <submittedName>
        <fullName evidence="15">ABC multidrug transporter</fullName>
    </submittedName>
</protein>
<evidence type="ECO:0000259" key="13">
    <source>
        <dbReference type="PROSITE" id="PS50893"/>
    </source>
</evidence>
<evidence type="ECO:0000256" key="1">
    <source>
        <dbReference type="ARBA" id="ARBA00004651"/>
    </source>
</evidence>
<dbReference type="CDD" id="cd18578">
    <property type="entry name" value="ABC_6TM_Pgp_ABCB1_D2_like"/>
    <property type="match status" value="1"/>
</dbReference>
<keyword evidence="3" id="KW-0813">Transport</keyword>
<dbReference type="GO" id="GO:0015421">
    <property type="term" value="F:ABC-type oligopeptide transporter activity"/>
    <property type="evidence" value="ECO:0007669"/>
    <property type="project" value="TreeGrafter"/>
</dbReference>
<comment type="caution">
    <text evidence="15">The sequence shown here is derived from an EMBL/GenBank/DDBJ whole genome shotgun (WGS) entry which is preliminary data.</text>
</comment>
<accession>A0A178EUT8</accession>
<dbReference type="SUPFAM" id="SSF90123">
    <property type="entry name" value="ABC transporter transmembrane region"/>
    <property type="match status" value="2"/>
</dbReference>
<dbReference type="GO" id="GO:0016887">
    <property type="term" value="F:ATP hydrolysis activity"/>
    <property type="evidence" value="ECO:0007669"/>
    <property type="project" value="InterPro"/>
</dbReference>
<evidence type="ECO:0000256" key="8">
    <source>
        <dbReference type="ARBA" id="ARBA00022989"/>
    </source>
</evidence>
<comment type="similarity">
    <text evidence="2">Belongs to the ABC transporter superfamily. ABCB family. Multidrug resistance exporter (TC 3.A.1.201) subfamily.</text>
</comment>
<evidence type="ECO:0000256" key="11">
    <source>
        <dbReference type="SAM" id="MobiDB-lite"/>
    </source>
</evidence>
<evidence type="ECO:0000256" key="12">
    <source>
        <dbReference type="SAM" id="Phobius"/>
    </source>
</evidence>
<feature type="domain" description="ABC transporter" evidence="13">
    <location>
        <begin position="940"/>
        <end position="1177"/>
    </location>
</feature>
<dbReference type="SUPFAM" id="SSF52540">
    <property type="entry name" value="P-loop containing nucleoside triphosphate hydrolases"/>
    <property type="match status" value="2"/>
</dbReference>
<dbReference type="PANTHER" id="PTHR43394:SF18">
    <property type="entry name" value="ABC TRANSPORTER B FAMILY MEMBER 11-LIKE"/>
    <property type="match status" value="1"/>
</dbReference>
<dbReference type="Pfam" id="PF00005">
    <property type="entry name" value="ABC_tran"/>
    <property type="match status" value="2"/>
</dbReference>
<feature type="domain" description="ABC transmembrane type-1" evidence="14">
    <location>
        <begin position="124"/>
        <end position="321"/>
    </location>
</feature>
<feature type="transmembrane region" description="Helical" evidence="12">
    <location>
        <begin position="291"/>
        <end position="313"/>
    </location>
</feature>
<feature type="transmembrane region" description="Helical" evidence="12">
    <location>
        <begin position="154"/>
        <end position="173"/>
    </location>
</feature>
<dbReference type="PROSITE" id="PS50893">
    <property type="entry name" value="ABC_TRANSPORTER_2"/>
    <property type="match status" value="2"/>
</dbReference>
<comment type="subcellular location">
    <subcellularLocation>
        <location evidence="1">Cell membrane</location>
        <topology evidence="1">Multi-pass membrane protein</topology>
    </subcellularLocation>
</comment>
<proteinExistence type="inferred from homology"/>
<feature type="transmembrane region" description="Helical" evidence="12">
    <location>
        <begin position="259"/>
        <end position="279"/>
    </location>
</feature>
<organism evidence="15 16">
    <name type="scientific">Trichophyton rubrum</name>
    <name type="common">Athlete's foot fungus</name>
    <name type="synonym">Epidermophyton rubrum</name>
    <dbReference type="NCBI Taxonomy" id="5551"/>
    <lineage>
        <taxon>Eukaryota</taxon>
        <taxon>Fungi</taxon>
        <taxon>Dikarya</taxon>
        <taxon>Ascomycota</taxon>
        <taxon>Pezizomycotina</taxon>
        <taxon>Eurotiomycetes</taxon>
        <taxon>Eurotiomycetidae</taxon>
        <taxon>Onygenales</taxon>
        <taxon>Arthrodermataceae</taxon>
        <taxon>Trichophyton</taxon>
    </lineage>
</organism>
<evidence type="ECO:0000256" key="7">
    <source>
        <dbReference type="ARBA" id="ARBA00022840"/>
    </source>
</evidence>
<dbReference type="CDD" id="cd18577">
    <property type="entry name" value="ABC_6TM_Pgp_ABCB1_D1_like"/>
    <property type="match status" value="1"/>
</dbReference>
<reference evidence="15 16" key="1">
    <citation type="submission" date="2016-05" db="EMBL/GenBank/DDBJ databases">
        <title>Genome sequencing of Trichophyton rubrum CMCC(F)T1i isolated from hair.</title>
        <authorList>
            <person name="Zhan P."/>
            <person name="Tao Y."/>
            <person name="Liu W."/>
        </authorList>
    </citation>
    <scope>NUCLEOTIDE SEQUENCE [LARGE SCALE GENOMIC DNA]</scope>
    <source>
        <strain evidence="16">CMCC(F)T1i</strain>
    </source>
</reference>
<feature type="transmembrane region" description="Helical" evidence="12">
    <location>
        <begin position="657"/>
        <end position="676"/>
    </location>
</feature>
<dbReference type="GO" id="GO:0005743">
    <property type="term" value="C:mitochondrial inner membrane"/>
    <property type="evidence" value="ECO:0007669"/>
    <property type="project" value="TreeGrafter"/>
</dbReference>
<dbReference type="InterPro" id="IPR011527">
    <property type="entry name" value="ABC1_TM_dom"/>
</dbReference>
<keyword evidence="10" id="KW-0325">Glycoprotein</keyword>
<keyword evidence="9 12" id="KW-0472">Membrane</keyword>
<evidence type="ECO:0000256" key="10">
    <source>
        <dbReference type="ARBA" id="ARBA00023180"/>
    </source>
</evidence>
<evidence type="ECO:0000259" key="14">
    <source>
        <dbReference type="PROSITE" id="PS50929"/>
    </source>
</evidence>
<dbReference type="PROSITE" id="PS50929">
    <property type="entry name" value="ABC_TM1F"/>
    <property type="match status" value="2"/>
</dbReference>
<dbReference type="VEuPathDB" id="FungiDB:TERG_08613"/>
<dbReference type="InterPro" id="IPR027417">
    <property type="entry name" value="P-loop_NTPase"/>
</dbReference>
<keyword evidence="5 12" id="KW-0812">Transmembrane</keyword>
<dbReference type="GO" id="GO:0005524">
    <property type="term" value="F:ATP binding"/>
    <property type="evidence" value="ECO:0007669"/>
    <property type="project" value="UniProtKB-KW"/>
</dbReference>